<sequence length="354" mass="39088">MLARSPRHLFAGGPAKAVGRRWCAAGLTAAQAAGVPPAPAQPGDGALQPSAGASPPALPSEPARVYDIVYKGPIAEDLEGGARYASTVSKFWSNVPEHVRASFEAPSNIEDAPKPAAPLALDGIIEQAKALVASTGLAPAHWAAAGTPAPYYGGQIALAPYRKGQTAAYNYPRVLVPRELAHRFPLDMYVDPVFATSDPSQRLRMRGVTLFPRLQKKNTLLLIFSGQPLSGLFTGLRRWLESAGNEFLERPGTQMFKLHCEEGWLNRRTHQLTKFHLRRQVEESELWTTFVYSGKWKWEYVHALHLYDKQLPVVLLLDSLGYVRWHAVGMPSEDSVEVFRQVSRRLANEKKSFT</sequence>
<reference evidence="2" key="1">
    <citation type="submission" date="2021-01" db="EMBL/GenBank/DDBJ databases">
        <authorList>
            <person name="Corre E."/>
            <person name="Pelletier E."/>
            <person name="Niang G."/>
            <person name="Scheremetjew M."/>
            <person name="Finn R."/>
            <person name="Kale V."/>
            <person name="Holt S."/>
            <person name="Cochrane G."/>
            <person name="Meng A."/>
            <person name="Brown T."/>
            <person name="Cohen L."/>
        </authorList>
    </citation>
    <scope>NUCLEOTIDE SEQUENCE</scope>
    <source>
        <strain evidence="2">CCMP3105</strain>
    </source>
</reference>
<dbReference type="InterPro" id="IPR007849">
    <property type="entry name" value="ATP10"/>
</dbReference>
<evidence type="ECO:0008006" key="3">
    <source>
        <dbReference type="Google" id="ProtNLM"/>
    </source>
</evidence>
<evidence type="ECO:0000256" key="1">
    <source>
        <dbReference type="SAM" id="MobiDB-lite"/>
    </source>
</evidence>
<dbReference type="EMBL" id="HBNR01000177">
    <property type="protein sequence ID" value="CAE4560514.1"/>
    <property type="molecule type" value="Transcribed_RNA"/>
</dbReference>
<accession>A0A7S4PRP8</accession>
<dbReference type="Pfam" id="PF05176">
    <property type="entry name" value="ATP-synt_10"/>
    <property type="match status" value="1"/>
</dbReference>
<evidence type="ECO:0000313" key="2">
    <source>
        <dbReference type="EMBL" id="CAE4560514.1"/>
    </source>
</evidence>
<dbReference type="AlphaFoldDB" id="A0A7S4PRP8"/>
<proteinExistence type="predicted"/>
<protein>
    <recommendedName>
        <fullName evidence="3">Thioredoxin-like fold domain-containing protein</fullName>
    </recommendedName>
</protein>
<feature type="region of interest" description="Disordered" evidence="1">
    <location>
        <begin position="33"/>
        <end position="59"/>
    </location>
</feature>
<organism evidence="2">
    <name type="scientific">Alexandrium monilatum</name>
    <dbReference type="NCBI Taxonomy" id="311494"/>
    <lineage>
        <taxon>Eukaryota</taxon>
        <taxon>Sar</taxon>
        <taxon>Alveolata</taxon>
        <taxon>Dinophyceae</taxon>
        <taxon>Gonyaulacales</taxon>
        <taxon>Pyrocystaceae</taxon>
        <taxon>Alexandrium</taxon>
    </lineage>
</organism>
<gene>
    <name evidence="2" type="ORF">AMON00008_LOCUS133</name>
</gene>
<name>A0A7S4PRP8_9DINO</name>